<keyword evidence="1" id="KW-0808">Transferase</keyword>
<dbReference type="PANTHER" id="PTHR34069">
    <property type="entry name" value="3-OXOACYL-[ACYL-CARRIER-PROTEIN] SYNTHASE 3"/>
    <property type="match status" value="1"/>
</dbReference>
<dbReference type="EMBL" id="CP061336">
    <property type="protein sequence ID" value="QNU68132.1"/>
    <property type="molecule type" value="Genomic_DNA"/>
</dbReference>
<dbReference type="InterPro" id="IPR016039">
    <property type="entry name" value="Thiolase-like"/>
</dbReference>
<evidence type="ECO:0000313" key="6">
    <source>
        <dbReference type="Proteomes" id="UP000306409"/>
    </source>
</evidence>
<feature type="domain" description="Beta-ketoacyl-[acyl-carrier-protein] synthase III N-terminal" evidence="4">
    <location>
        <begin position="115"/>
        <end position="189"/>
    </location>
</feature>
<dbReference type="InterPro" id="IPR013751">
    <property type="entry name" value="ACP_syn_III_N"/>
</dbReference>
<proteinExistence type="predicted"/>
<protein>
    <submittedName>
        <fullName evidence="5">Ketoacyl-ACP synthase III</fullName>
    </submittedName>
</protein>
<evidence type="ECO:0000259" key="4">
    <source>
        <dbReference type="Pfam" id="PF08545"/>
    </source>
</evidence>
<dbReference type="Pfam" id="PF08545">
    <property type="entry name" value="ACP_syn_III"/>
    <property type="match status" value="1"/>
</dbReference>
<sequence>MNKSLLSAGILGVASVIPQEVRKNDFWNNIKFLDLKEGKNPFENIEERRVFPEGMLPSDAEAEAGKKAMEVAGVSADEIDLVMVQSMMQDEILPGNACIVQHKLGLKKAGAWTIDTCCSSFVTMVVMASNLIATGEFKKILIITSAFNSPMIDFSDYQGCYVGDAAGAIVMGPVSDDKGYIASFCNSHGEYHKGFTLQLRQPALYDRKHYMPSLEKILLTFDKDLIREIGKGSVEHMKFVLDRVFEKSQLSAEDIDLFLSHQPCHWAHGAWRDSVGIKPENSYQTFSKYGNIASATIPVNLSEAVNKGLLMDGSNLLIASSGAGENHIAAIIKWGR</sequence>
<dbReference type="Proteomes" id="UP000306409">
    <property type="component" value="Chromosome"/>
</dbReference>
<reference evidence="5 6" key="1">
    <citation type="submission" date="2020-09" db="EMBL/GenBank/DDBJ databases">
        <title>Characterization and genome sequencing of Ruminiclostridium sp. nov. MA18.</title>
        <authorList>
            <person name="Rettenmaier R."/>
            <person name="Kowollik M.-L."/>
            <person name="Liebl W."/>
            <person name="Zverlov V."/>
        </authorList>
    </citation>
    <scope>NUCLEOTIDE SEQUENCE [LARGE SCALE GENOMIC DNA]</scope>
    <source>
        <strain evidence="5 6">MA18</strain>
    </source>
</reference>
<name>A0A7H1VRX0_9FIRM</name>
<dbReference type="PANTHER" id="PTHR34069:SF3">
    <property type="entry name" value="ACYL-COA:ACYL-COA ALKYLTRANSFERASE"/>
    <property type="match status" value="1"/>
</dbReference>
<feature type="domain" description="Beta-ketoacyl-[acyl-carrier-protein] synthase III C-terminal" evidence="3">
    <location>
        <begin position="246"/>
        <end position="334"/>
    </location>
</feature>
<evidence type="ECO:0000313" key="5">
    <source>
        <dbReference type="EMBL" id="QNU68132.1"/>
    </source>
</evidence>
<dbReference type="RefSeq" id="WP_171003637.1">
    <property type="nucleotide sequence ID" value="NZ_CP061336.1"/>
</dbReference>
<dbReference type="CDD" id="cd00830">
    <property type="entry name" value="KAS_III"/>
    <property type="match status" value="1"/>
</dbReference>
<organism evidence="5 6">
    <name type="scientific">Ruminiclostridium herbifermentans</name>
    <dbReference type="NCBI Taxonomy" id="2488810"/>
    <lineage>
        <taxon>Bacteria</taxon>
        <taxon>Bacillati</taxon>
        <taxon>Bacillota</taxon>
        <taxon>Clostridia</taxon>
        <taxon>Eubacteriales</taxon>
        <taxon>Oscillospiraceae</taxon>
        <taxon>Ruminiclostridium</taxon>
    </lineage>
</organism>
<dbReference type="GO" id="GO:0006633">
    <property type="term" value="P:fatty acid biosynthetic process"/>
    <property type="evidence" value="ECO:0007669"/>
    <property type="project" value="InterPro"/>
</dbReference>
<dbReference type="KEGG" id="rher:EHE19_006795"/>
<dbReference type="GO" id="GO:0004315">
    <property type="term" value="F:3-oxoacyl-[acyl-carrier-protein] synthase activity"/>
    <property type="evidence" value="ECO:0007669"/>
    <property type="project" value="InterPro"/>
</dbReference>
<keyword evidence="2" id="KW-0012">Acyltransferase</keyword>
<gene>
    <name evidence="5" type="ORF">EHE19_006795</name>
</gene>
<dbReference type="AlphaFoldDB" id="A0A7H1VRX0"/>
<accession>A0A7H1VRX0</accession>
<dbReference type="Pfam" id="PF08541">
    <property type="entry name" value="ACP_syn_III_C"/>
    <property type="match status" value="1"/>
</dbReference>
<dbReference type="SUPFAM" id="SSF53901">
    <property type="entry name" value="Thiolase-like"/>
    <property type="match status" value="1"/>
</dbReference>
<keyword evidence="6" id="KW-1185">Reference proteome</keyword>
<evidence type="ECO:0000256" key="1">
    <source>
        <dbReference type="ARBA" id="ARBA00022679"/>
    </source>
</evidence>
<evidence type="ECO:0000256" key="2">
    <source>
        <dbReference type="ARBA" id="ARBA00023315"/>
    </source>
</evidence>
<dbReference type="Gene3D" id="3.40.47.10">
    <property type="match status" value="1"/>
</dbReference>
<dbReference type="GO" id="GO:0044550">
    <property type="term" value="P:secondary metabolite biosynthetic process"/>
    <property type="evidence" value="ECO:0007669"/>
    <property type="project" value="TreeGrafter"/>
</dbReference>
<dbReference type="InterPro" id="IPR013747">
    <property type="entry name" value="ACP_syn_III_C"/>
</dbReference>
<evidence type="ECO:0000259" key="3">
    <source>
        <dbReference type="Pfam" id="PF08541"/>
    </source>
</evidence>